<sequence length="462" mass="51018">MGTKRKSIESCKAVSSVVGLLLMYSLAIIAIGIILVYNVPVLNDMQDSAKAQKVEQAFTVMDSRMSKVALGESPRQTTSVSLMGGSISVNGPGENEKGLMTIQIINHSTNMNEEFNCSLGTIEYIKDDRTVAYEGGGVWSDYGSKGGTVMVSPPEFHYNGVTLTLPIMTINGNSSITGEGNTAILVTSNNQPHVLYPNTSLSANRINPTDHFDELILYIKSDYYKAWANYANSMTYTSATMDDKNKTAIVSFSTKPPMGTYPLSSKLKVAQVCQIDEPVYDFDFDFQAAASSGLNPKNYGITATSGSQTLSYYLQKREGAEQLDLIVTYEDTDLSSDMERWVSIQNYPVNSTSPKNEDQYSIVDLVNDSFMMEFSKKKGGVETDFSWSNATINDTDVYSVNDLTQHYFKLITEDKPVTFYMDGGNQDPVDYSTSTVTINYCVEGNFITYLHITQNELDVTVE</sequence>
<evidence type="ECO:0000256" key="1">
    <source>
        <dbReference type="SAM" id="Phobius"/>
    </source>
</evidence>
<dbReference type="Proteomes" id="UP001396646">
    <property type="component" value="Unassembled WGS sequence"/>
</dbReference>
<protein>
    <recommendedName>
        <fullName evidence="2">DUF7308 domain-containing protein</fullName>
    </recommendedName>
</protein>
<dbReference type="InterPro" id="IPR055732">
    <property type="entry name" value="DUF7308"/>
</dbReference>
<evidence type="ECO:0000313" key="3">
    <source>
        <dbReference type="EMBL" id="MEL4305505.1"/>
    </source>
</evidence>
<keyword evidence="1" id="KW-1133">Transmembrane helix</keyword>
<keyword evidence="4" id="KW-1185">Reference proteome</keyword>
<dbReference type="EMBL" id="JBCAUS010000003">
    <property type="protein sequence ID" value="MEL4305505.1"/>
    <property type="molecule type" value="Genomic_DNA"/>
</dbReference>
<evidence type="ECO:0000313" key="4">
    <source>
        <dbReference type="Proteomes" id="UP001396646"/>
    </source>
</evidence>
<proteinExistence type="predicted"/>
<organism evidence="3 4">
    <name type="scientific">Methanococcoides cohabitans</name>
    <dbReference type="NCBI Taxonomy" id="3136559"/>
    <lineage>
        <taxon>Archaea</taxon>
        <taxon>Methanobacteriati</taxon>
        <taxon>Methanobacteriota</taxon>
        <taxon>Stenosarchaea group</taxon>
        <taxon>Methanomicrobia</taxon>
        <taxon>Methanosarcinales</taxon>
        <taxon>Methanosarcinaceae</taxon>
        <taxon>Methanococcoides</taxon>
    </lineage>
</organism>
<comment type="caution">
    <text evidence="3">The sequence shown here is derived from an EMBL/GenBank/DDBJ whole genome shotgun (WGS) entry which is preliminary data.</text>
</comment>
<keyword evidence="1" id="KW-0472">Membrane</keyword>
<dbReference type="Pfam" id="PF23985">
    <property type="entry name" value="DUF7308"/>
    <property type="match status" value="1"/>
</dbReference>
<dbReference type="RefSeq" id="WP_342127157.1">
    <property type="nucleotide sequence ID" value="NZ_JBCAUS010000003.1"/>
</dbReference>
<evidence type="ECO:0000259" key="2">
    <source>
        <dbReference type="Pfam" id="PF23985"/>
    </source>
</evidence>
<reference evidence="3 4" key="1">
    <citation type="submission" date="2024-04" db="EMBL/GenBank/DDBJ databases">
        <title>Methanococcoides sp. LMO-2.</title>
        <authorList>
            <person name="Liang L."/>
        </authorList>
    </citation>
    <scope>NUCLEOTIDE SEQUENCE [LARGE SCALE GENOMIC DNA]</scope>
    <source>
        <strain evidence="3 4">LMO-2</strain>
    </source>
</reference>
<dbReference type="InterPro" id="IPR055713">
    <property type="entry name" value="DUF7289"/>
</dbReference>
<accession>A0ABU9KSZ5</accession>
<name>A0ABU9KSZ5_9EURY</name>
<gene>
    <name evidence="3" type="ORF">WOA13_06645</name>
</gene>
<feature type="transmembrane region" description="Helical" evidence="1">
    <location>
        <begin position="12"/>
        <end position="37"/>
    </location>
</feature>
<dbReference type="Pfam" id="PF23960">
    <property type="entry name" value="DUF7289"/>
    <property type="match status" value="1"/>
</dbReference>
<keyword evidence="1" id="KW-0812">Transmembrane</keyword>
<feature type="domain" description="DUF7308" evidence="2">
    <location>
        <begin position="276"/>
        <end position="440"/>
    </location>
</feature>